<dbReference type="InterPro" id="IPR001623">
    <property type="entry name" value="DnaJ_domain"/>
</dbReference>
<dbReference type="Gene3D" id="1.10.287.110">
    <property type="entry name" value="DnaJ domain"/>
    <property type="match status" value="1"/>
</dbReference>
<keyword evidence="5" id="KW-1185">Reference proteome</keyword>
<dbReference type="AlphaFoldDB" id="A0A1W0E6S3"/>
<evidence type="ECO:0000313" key="5">
    <source>
        <dbReference type="Proteomes" id="UP000192758"/>
    </source>
</evidence>
<name>A0A1W0E6S3_9MICR</name>
<gene>
    <name evidence="4" type="primary">dnaJ</name>
    <name evidence="4" type="ORF">EHP00_1298</name>
</gene>
<feature type="domain" description="J" evidence="3">
    <location>
        <begin position="371"/>
        <end position="440"/>
    </location>
</feature>
<keyword evidence="2" id="KW-1133">Transmembrane helix</keyword>
<dbReference type="InterPro" id="IPR036869">
    <property type="entry name" value="J_dom_sf"/>
</dbReference>
<sequence>MFVSCLIYIFTPFFLMKISYTLGLLWALIMSKEDTIRDEDIQTLNDYIHSKKYMDAKKLFEELFAKDKSNNVFNHEYYRFLVKIGDYKKILENKTTFLVTGETEKQLERDLEKLYYGNNKQKSELVSQSPYSISILYVAAINAIANGNRACFIKYLNMAVEVDENDIRVKKLKAQKAAIDGNYDETTLLLEEIGMREEANYLKSIRAQLNNLISMQNDRQRARGCVNLYDNISRLMLMDKFYPSIYTRLARTALENIVDTCLGNGLKGSGMYAGKLVAMDPQNISNVVKYIRILVLDESVLQAENEFEKYKGSFPENVKRFLEGQITTLKKKIEEAEAQKREQEERQKQRYEQRKRSQMGKTDNAGKDFKGYYKCLNANKDMDEKQIKKSWKKAVKKAQVKFNKTEKETGKGDDSELIKINQAKNILLDKDKKAMYDAGIDPEDKQQASNQNYQQYFDFGDGFGDFEEIVAQFFGGGNGHTTRRRIIRFG</sequence>
<dbReference type="Pfam" id="PF00226">
    <property type="entry name" value="DnaJ"/>
    <property type="match status" value="1"/>
</dbReference>
<dbReference type="EMBL" id="MNPJ01000015">
    <property type="protein sequence ID" value="OQS54943.1"/>
    <property type="molecule type" value="Genomic_DNA"/>
</dbReference>
<evidence type="ECO:0000259" key="3">
    <source>
        <dbReference type="PROSITE" id="PS50076"/>
    </source>
</evidence>
<dbReference type="SUPFAM" id="SSF46565">
    <property type="entry name" value="Chaperone J-domain"/>
    <property type="match status" value="1"/>
</dbReference>
<dbReference type="OrthoDB" id="10250354at2759"/>
<evidence type="ECO:0000313" key="4">
    <source>
        <dbReference type="EMBL" id="OQS54943.1"/>
    </source>
</evidence>
<comment type="caution">
    <text evidence="4">The sequence shown here is derived from an EMBL/GenBank/DDBJ whole genome shotgun (WGS) entry which is preliminary data.</text>
</comment>
<keyword evidence="2" id="KW-0472">Membrane</keyword>
<feature type="compositionally biased region" description="Basic and acidic residues" evidence="1">
    <location>
        <begin position="337"/>
        <end position="355"/>
    </location>
</feature>
<feature type="region of interest" description="Disordered" evidence="1">
    <location>
        <begin position="337"/>
        <end position="365"/>
    </location>
</feature>
<protein>
    <submittedName>
        <fullName evidence="4">DnaJ</fullName>
    </submittedName>
</protein>
<dbReference type="VEuPathDB" id="MicrosporidiaDB:EHP00_1298"/>
<keyword evidence="2" id="KW-0812">Transmembrane</keyword>
<evidence type="ECO:0000256" key="1">
    <source>
        <dbReference type="SAM" id="MobiDB-lite"/>
    </source>
</evidence>
<dbReference type="STRING" id="646526.A0A1W0E6S3"/>
<accession>A0A1W0E6S3</accession>
<organism evidence="4 5">
    <name type="scientific">Ecytonucleospora hepatopenaei</name>
    <dbReference type="NCBI Taxonomy" id="646526"/>
    <lineage>
        <taxon>Eukaryota</taxon>
        <taxon>Fungi</taxon>
        <taxon>Fungi incertae sedis</taxon>
        <taxon>Microsporidia</taxon>
        <taxon>Enterocytozoonidae</taxon>
        <taxon>Ecytonucleospora</taxon>
    </lineage>
</organism>
<proteinExistence type="predicted"/>
<evidence type="ECO:0000256" key="2">
    <source>
        <dbReference type="SAM" id="Phobius"/>
    </source>
</evidence>
<dbReference type="PROSITE" id="PS50076">
    <property type="entry name" value="DNAJ_2"/>
    <property type="match status" value="1"/>
</dbReference>
<feature type="transmembrane region" description="Helical" evidence="2">
    <location>
        <begin position="6"/>
        <end position="29"/>
    </location>
</feature>
<dbReference type="Proteomes" id="UP000192758">
    <property type="component" value="Unassembled WGS sequence"/>
</dbReference>
<reference evidence="4 5" key="1">
    <citation type="journal article" date="2017" name="Environ. Microbiol.">
        <title>Decay of the glycolytic pathway and adaptation to intranuclear parasitism within Enterocytozoonidae microsporidia.</title>
        <authorList>
            <person name="Wiredu Boakye D."/>
            <person name="Jaroenlak P."/>
            <person name="Prachumwat A."/>
            <person name="Williams T.A."/>
            <person name="Bateman K.S."/>
            <person name="Itsathitphaisarn O."/>
            <person name="Sritunyalucksana K."/>
            <person name="Paszkiewicz K.H."/>
            <person name="Moore K.A."/>
            <person name="Stentiford G.D."/>
            <person name="Williams B.A."/>
        </authorList>
    </citation>
    <scope>NUCLEOTIDE SEQUENCE [LARGE SCALE GENOMIC DNA]</scope>
    <source>
        <strain evidence="4 5">TH1</strain>
    </source>
</reference>